<dbReference type="SUPFAM" id="SSF56784">
    <property type="entry name" value="HAD-like"/>
    <property type="match status" value="1"/>
</dbReference>
<dbReference type="CDD" id="cd07516">
    <property type="entry name" value="HAD_Pase"/>
    <property type="match status" value="1"/>
</dbReference>
<dbReference type="Gene3D" id="3.30.1240.10">
    <property type="match status" value="1"/>
</dbReference>
<dbReference type="InterPro" id="IPR000150">
    <property type="entry name" value="Cof"/>
</dbReference>
<proteinExistence type="predicted"/>
<dbReference type="SFLD" id="SFLDS00003">
    <property type="entry name" value="Haloacid_Dehalogenase"/>
    <property type="match status" value="1"/>
</dbReference>
<dbReference type="InterPro" id="IPR036412">
    <property type="entry name" value="HAD-like_sf"/>
</dbReference>
<sequence>MSQVITVEQSRLVEQIQALPEQTYKLVAFDMDGTLLNAEHALSERTIKAVQAAAEQGLHVLLATGRMASAVRTHLDLLKTPGLVVSHNGAVVKDLHTQEIWHSQSIAQNVVDHVLTLVEKVEVTALHFNYDEEILLVHPNPHSDDFARDLGVELTYVTSLRERNEGPTSILFMDRKSVCDELLASLQEACPDGFDYVLIPWNEERWQFQLLPTQTSKGHGVLRVAEKLGISPAEIISFGDSYNDLEMISETGLGIAMGNAVPELKHVARLITLSHEQDGVAVALEALLERGRR</sequence>
<dbReference type="EMBL" id="JAEQNB010000004">
    <property type="protein sequence ID" value="MBL0387617.1"/>
    <property type="molecule type" value="Genomic_DNA"/>
</dbReference>
<dbReference type="InterPro" id="IPR006379">
    <property type="entry name" value="HAD-SF_hydro_IIB"/>
</dbReference>
<evidence type="ECO:0000313" key="1">
    <source>
        <dbReference type="EMBL" id="MBL0387617.1"/>
    </source>
</evidence>
<keyword evidence="2" id="KW-1185">Reference proteome</keyword>
<dbReference type="NCBIfam" id="TIGR00099">
    <property type="entry name" value="Cof-subfamily"/>
    <property type="match status" value="1"/>
</dbReference>
<dbReference type="PANTHER" id="PTHR10000:SF8">
    <property type="entry name" value="HAD SUPERFAMILY HYDROLASE-LIKE, TYPE 3"/>
    <property type="match status" value="1"/>
</dbReference>
<evidence type="ECO:0000313" key="2">
    <source>
        <dbReference type="Proteomes" id="UP000602284"/>
    </source>
</evidence>
<dbReference type="Proteomes" id="UP000602284">
    <property type="component" value="Unassembled WGS sequence"/>
</dbReference>
<organism evidence="1 2">
    <name type="scientific">Tumebacillus amylolyticus</name>
    <dbReference type="NCBI Taxonomy" id="2801339"/>
    <lineage>
        <taxon>Bacteria</taxon>
        <taxon>Bacillati</taxon>
        <taxon>Bacillota</taxon>
        <taxon>Bacilli</taxon>
        <taxon>Bacillales</taxon>
        <taxon>Alicyclobacillaceae</taxon>
        <taxon>Tumebacillus</taxon>
    </lineage>
</organism>
<comment type="caution">
    <text evidence="1">The sequence shown here is derived from an EMBL/GenBank/DDBJ whole genome shotgun (WGS) entry which is preliminary data.</text>
</comment>
<dbReference type="PROSITE" id="PS01228">
    <property type="entry name" value="COF_1"/>
    <property type="match status" value="1"/>
</dbReference>
<accession>A0ABS1JBH1</accession>
<dbReference type="Gene3D" id="3.40.50.1000">
    <property type="entry name" value="HAD superfamily/HAD-like"/>
    <property type="match status" value="1"/>
</dbReference>
<name>A0ABS1JBH1_9BACL</name>
<dbReference type="SFLD" id="SFLDG01140">
    <property type="entry name" value="C2.B:_Phosphomannomutase_and_P"/>
    <property type="match status" value="1"/>
</dbReference>
<reference evidence="1 2" key="1">
    <citation type="submission" date="2021-01" db="EMBL/GenBank/DDBJ databases">
        <title>Tumebacillus sp. strain ITR2 16S ribosomal RNA gene Genome sequencing and assembly.</title>
        <authorList>
            <person name="Kang M."/>
        </authorList>
    </citation>
    <scope>NUCLEOTIDE SEQUENCE [LARGE SCALE GENOMIC DNA]</scope>
    <source>
        <strain evidence="1 2">ITR2</strain>
    </source>
</reference>
<dbReference type="RefSeq" id="WP_201635798.1">
    <property type="nucleotide sequence ID" value="NZ_JAEQNB010000004.1"/>
</dbReference>
<gene>
    <name evidence="1" type="ORF">JJB07_13335</name>
</gene>
<dbReference type="NCBIfam" id="TIGR01484">
    <property type="entry name" value="HAD-SF-IIB"/>
    <property type="match status" value="1"/>
</dbReference>
<dbReference type="InterPro" id="IPR023214">
    <property type="entry name" value="HAD_sf"/>
</dbReference>
<dbReference type="PANTHER" id="PTHR10000">
    <property type="entry name" value="PHOSPHOSERINE PHOSPHATASE"/>
    <property type="match status" value="1"/>
</dbReference>
<protein>
    <submittedName>
        <fullName evidence="1">HAD family phosphatase</fullName>
    </submittedName>
</protein>
<dbReference type="Pfam" id="PF08282">
    <property type="entry name" value="Hydrolase_3"/>
    <property type="match status" value="1"/>
</dbReference>